<protein>
    <submittedName>
        <fullName evidence="1">Uncharacterized protein</fullName>
    </submittedName>
</protein>
<dbReference type="EMBL" id="CABFMQ020000107">
    <property type="protein sequence ID" value="VTZ51687.1"/>
    <property type="molecule type" value="Genomic_DNA"/>
</dbReference>
<proteinExistence type="predicted"/>
<accession>A0A8B6M9K2</accession>
<dbReference type="Proteomes" id="UP000485880">
    <property type="component" value="Unassembled WGS sequence"/>
</dbReference>
<name>A0A8B6M9K2_METTU</name>
<keyword evidence="2" id="KW-1185">Reference proteome</keyword>
<sequence length="64" mass="7140">MNVTAASAPTWHRRYDRAAPRGLIDYWRGVSFGITGARQAIQSGFQSSRVWANDQSCGTRPPQM</sequence>
<evidence type="ECO:0000313" key="1">
    <source>
        <dbReference type="EMBL" id="VTZ51687.1"/>
    </source>
</evidence>
<dbReference type="AlphaFoldDB" id="A0A8B6M9K2"/>
<reference evidence="1 2" key="1">
    <citation type="submission" date="2019-05" db="EMBL/GenBank/DDBJ databases">
        <authorList>
            <person name="Farhan Ul Haque M."/>
        </authorList>
    </citation>
    <scope>NUCLEOTIDE SEQUENCE [LARGE SCALE GENOMIC DNA]</scope>
    <source>
        <strain evidence="1">2</strain>
    </source>
</reference>
<gene>
    <name evidence="1" type="ORF">MPC4_480004</name>
</gene>
<evidence type="ECO:0000313" key="2">
    <source>
        <dbReference type="Proteomes" id="UP000485880"/>
    </source>
</evidence>
<comment type="caution">
    <text evidence="1">The sequence shown here is derived from an EMBL/GenBank/DDBJ whole genome shotgun (WGS) entry which is preliminary data.</text>
</comment>
<organism evidence="1 2">
    <name type="scientific">Methylocella tundrae</name>
    <dbReference type="NCBI Taxonomy" id="227605"/>
    <lineage>
        <taxon>Bacteria</taxon>
        <taxon>Pseudomonadati</taxon>
        <taxon>Pseudomonadota</taxon>
        <taxon>Alphaproteobacteria</taxon>
        <taxon>Hyphomicrobiales</taxon>
        <taxon>Beijerinckiaceae</taxon>
        <taxon>Methylocella</taxon>
    </lineage>
</organism>